<feature type="compositionally biased region" description="Polar residues" evidence="4">
    <location>
        <begin position="54"/>
        <end position="76"/>
    </location>
</feature>
<comment type="subcellular location">
    <subcellularLocation>
        <location evidence="1">Cell projection</location>
    </subcellularLocation>
</comment>
<protein>
    <submittedName>
        <fullName evidence="6">Uncharacterized protein</fullName>
    </submittedName>
</protein>
<evidence type="ECO:0000256" key="5">
    <source>
        <dbReference type="SAM" id="SignalP"/>
    </source>
</evidence>
<keyword evidence="2" id="KW-0966">Cell projection</keyword>
<gene>
    <name evidence="6" type="ORF">JD844_019857</name>
</gene>
<keyword evidence="7" id="KW-1185">Reference proteome</keyword>
<dbReference type="EMBL" id="JAIPUX010000026">
    <property type="protein sequence ID" value="KAH0631945.1"/>
    <property type="molecule type" value="Genomic_DNA"/>
</dbReference>
<feature type="region of interest" description="Disordered" evidence="4">
    <location>
        <begin position="242"/>
        <end position="279"/>
    </location>
</feature>
<accession>A0ABQ7TQ73</accession>
<organism evidence="6 7">
    <name type="scientific">Phrynosoma platyrhinos</name>
    <name type="common">Desert horned lizard</name>
    <dbReference type="NCBI Taxonomy" id="52577"/>
    <lineage>
        <taxon>Eukaryota</taxon>
        <taxon>Metazoa</taxon>
        <taxon>Chordata</taxon>
        <taxon>Craniata</taxon>
        <taxon>Vertebrata</taxon>
        <taxon>Euteleostomi</taxon>
        <taxon>Lepidosauria</taxon>
        <taxon>Squamata</taxon>
        <taxon>Bifurcata</taxon>
        <taxon>Unidentata</taxon>
        <taxon>Episquamata</taxon>
        <taxon>Toxicofera</taxon>
        <taxon>Iguania</taxon>
        <taxon>Phrynosomatidae</taxon>
        <taxon>Phrynosomatinae</taxon>
        <taxon>Phrynosoma</taxon>
    </lineage>
</organism>
<feature type="chain" id="PRO_5047441613" evidence="5">
    <location>
        <begin position="17"/>
        <end position="279"/>
    </location>
</feature>
<evidence type="ECO:0000313" key="7">
    <source>
        <dbReference type="Proteomes" id="UP000826234"/>
    </source>
</evidence>
<feature type="region of interest" description="Disordered" evidence="4">
    <location>
        <begin position="29"/>
        <end position="83"/>
    </location>
</feature>
<name>A0ABQ7TQ73_PHRPL</name>
<reference evidence="6 7" key="1">
    <citation type="journal article" date="2022" name="Gigascience">
        <title>A chromosome-level genome assembly and annotation of the desert horned lizard, Phrynosoma platyrhinos, provides insight into chromosomal rearrangements among reptiles.</title>
        <authorList>
            <person name="Koochekian N."/>
            <person name="Ascanio A."/>
            <person name="Farleigh K."/>
            <person name="Card D.C."/>
            <person name="Schield D.R."/>
            <person name="Castoe T.A."/>
            <person name="Jezkova T."/>
        </authorList>
    </citation>
    <scope>NUCLEOTIDE SEQUENCE [LARGE SCALE GENOMIC DNA]</scope>
    <source>
        <strain evidence="6">NK-2021</strain>
    </source>
</reference>
<keyword evidence="5" id="KW-0732">Signal</keyword>
<feature type="non-terminal residue" evidence="6">
    <location>
        <position position="1"/>
    </location>
</feature>
<keyword evidence="3" id="KW-0175">Coiled coil</keyword>
<evidence type="ECO:0000256" key="3">
    <source>
        <dbReference type="SAM" id="Coils"/>
    </source>
</evidence>
<sequence>LVFLEFFEALLDCALLYVTDEMLKQQAEEASQSGSSYRTEDYADGSRLSPLPQDLSSGQSAQTRSTSSGEASNEMTDATGRRLSSKSSASKIVHFVDVTLTMVNVTFTAAVEDKGEEEIHTQASSEVEQEMILSTPMKELADKLQNAKNEQKDKHSLWMSQIYIFFVNKFFAGHKHLQVVKETILDNRIWEAELCVLRKIQEEEEEAKLNAMREAEEARKLEEAAAEKAALELEESLCREMEEVSVQLPTPPKEESPVLPQVPPSSKTTTGGKKKKKAQ</sequence>
<evidence type="ECO:0000256" key="4">
    <source>
        <dbReference type="SAM" id="MobiDB-lite"/>
    </source>
</evidence>
<comment type="caution">
    <text evidence="6">The sequence shown here is derived from an EMBL/GenBank/DDBJ whole genome shotgun (WGS) entry which is preliminary data.</text>
</comment>
<evidence type="ECO:0000256" key="2">
    <source>
        <dbReference type="ARBA" id="ARBA00023273"/>
    </source>
</evidence>
<dbReference type="PANTHER" id="PTHR46613:SF1">
    <property type="entry name" value="RADIAL SPOKE HEAD 10 HOMOLOG B-RELATED"/>
    <property type="match status" value="1"/>
</dbReference>
<feature type="signal peptide" evidence="5">
    <location>
        <begin position="1"/>
        <end position="16"/>
    </location>
</feature>
<proteinExistence type="predicted"/>
<feature type="coiled-coil region" evidence="3">
    <location>
        <begin position="197"/>
        <end position="234"/>
    </location>
</feature>
<evidence type="ECO:0000313" key="6">
    <source>
        <dbReference type="EMBL" id="KAH0631945.1"/>
    </source>
</evidence>
<evidence type="ECO:0000256" key="1">
    <source>
        <dbReference type="ARBA" id="ARBA00004316"/>
    </source>
</evidence>
<dbReference type="PANTHER" id="PTHR46613">
    <property type="entry name" value="RADIAL SPOKE HEAD 10 HOMOLOG B-RELATED"/>
    <property type="match status" value="1"/>
</dbReference>
<dbReference type="Proteomes" id="UP000826234">
    <property type="component" value="Unassembled WGS sequence"/>
</dbReference>